<accession>A0A1Y2FZE1</accession>
<comment type="caution">
    <text evidence="2">The sequence shown here is derived from an EMBL/GenBank/DDBJ whole genome shotgun (WGS) entry which is preliminary data.</text>
</comment>
<evidence type="ECO:0000313" key="2">
    <source>
        <dbReference type="EMBL" id="ORY88581.1"/>
    </source>
</evidence>
<dbReference type="AlphaFoldDB" id="A0A1Y2FZE1"/>
<proteinExistence type="predicted"/>
<evidence type="ECO:0000256" key="1">
    <source>
        <dbReference type="SAM" id="MobiDB-lite"/>
    </source>
</evidence>
<keyword evidence="3" id="KW-1185">Reference proteome</keyword>
<feature type="compositionally biased region" description="Low complexity" evidence="1">
    <location>
        <begin position="9"/>
        <end position="21"/>
    </location>
</feature>
<sequence length="513" mass="52401">MGLSDMIARARSASANTRSSSGWSPADSLPSGFQSTSGTYSLPLSSFSSLEFATDKGQWSKGTVLFTREQSGGSGLPSYGAPPPALDGKEQISEIKVQVEARSNSEALLNGWKVTVLDEGYVAGLKLETTDSSPLAAALSFHVTFILPASLTGLNGLRVNSNGFRLLFDSSLASNFAIASLSLRTTDAPIRLSLTNAGDVRISNENILDPDKGGIKCPGDLVSGSVQAESISLEVQNGSISGNYTSTVGPISAATTNFPITGSFTARTTLHLSTSNSTLAGEFTSLAPPSATSSVAGITVETAQGKVEGTFHAPSGVRVTSQNCPIVGSFTVGALLVLKTTHFKIEGKIRLLSPSSALLPDTVVGSPSPSVLSAGSAEPPSFQEALRQGASSSTAAGGTSRAQVLAETTEGALFLEFEDHPADVVVALEASSTRGGKVGVKHPAGWEGSFTASTGLMNSASLDFPPSSLTGASSITPEVNYTVKKRSEIAGTVGNGGNSTKLSGTNSVDIVVG</sequence>
<feature type="region of interest" description="Disordered" evidence="1">
    <location>
        <begin position="368"/>
        <end position="401"/>
    </location>
</feature>
<name>A0A1Y2FZE1_9BASI</name>
<reference evidence="2 3" key="1">
    <citation type="submission" date="2016-07" db="EMBL/GenBank/DDBJ databases">
        <title>Pervasive Adenine N6-methylation of Active Genes in Fungi.</title>
        <authorList>
            <consortium name="DOE Joint Genome Institute"/>
            <person name="Mondo S.J."/>
            <person name="Dannebaum R.O."/>
            <person name="Kuo R.C."/>
            <person name="Labutti K."/>
            <person name="Haridas S."/>
            <person name="Kuo A."/>
            <person name="Salamov A."/>
            <person name="Ahrendt S.R."/>
            <person name="Lipzen A."/>
            <person name="Sullivan W."/>
            <person name="Andreopoulos W.B."/>
            <person name="Clum A."/>
            <person name="Lindquist E."/>
            <person name="Daum C."/>
            <person name="Ramamoorthy G.K."/>
            <person name="Gryganskyi A."/>
            <person name="Culley D."/>
            <person name="Magnuson J.K."/>
            <person name="James T.Y."/>
            <person name="O'Malley M.A."/>
            <person name="Stajich J.E."/>
            <person name="Spatafora J.W."/>
            <person name="Visel A."/>
            <person name="Grigoriev I.V."/>
        </authorList>
    </citation>
    <scope>NUCLEOTIDE SEQUENCE [LARGE SCALE GENOMIC DNA]</scope>
    <source>
        <strain evidence="2 3">62-1032</strain>
    </source>
</reference>
<protein>
    <submittedName>
        <fullName evidence="2">Uncharacterized protein</fullName>
    </submittedName>
</protein>
<feature type="compositionally biased region" description="Low complexity" evidence="1">
    <location>
        <begin position="387"/>
        <end position="401"/>
    </location>
</feature>
<dbReference type="InParanoid" id="A0A1Y2FZE1"/>
<dbReference type="OrthoDB" id="2524618at2759"/>
<organism evidence="2 3">
    <name type="scientific">Leucosporidium creatinivorum</name>
    <dbReference type="NCBI Taxonomy" id="106004"/>
    <lineage>
        <taxon>Eukaryota</taxon>
        <taxon>Fungi</taxon>
        <taxon>Dikarya</taxon>
        <taxon>Basidiomycota</taxon>
        <taxon>Pucciniomycotina</taxon>
        <taxon>Microbotryomycetes</taxon>
        <taxon>Leucosporidiales</taxon>
        <taxon>Leucosporidium</taxon>
    </lineage>
</organism>
<dbReference type="Proteomes" id="UP000193467">
    <property type="component" value="Unassembled WGS sequence"/>
</dbReference>
<dbReference type="EMBL" id="MCGR01000009">
    <property type="protein sequence ID" value="ORY88581.1"/>
    <property type="molecule type" value="Genomic_DNA"/>
</dbReference>
<feature type="region of interest" description="Disordered" evidence="1">
    <location>
        <begin position="1"/>
        <end position="29"/>
    </location>
</feature>
<gene>
    <name evidence="2" type="ORF">BCR35DRAFT_301334</name>
</gene>
<evidence type="ECO:0000313" key="3">
    <source>
        <dbReference type="Proteomes" id="UP000193467"/>
    </source>
</evidence>